<sequence>MNQISWGRYIQRFRHDRGLTLIAAVKDAGCAPSTLSRFEHDDVDISVTRMRKIMQNIAMDRWDFQDRVATDPEYLTDNKLLDFINGDLNQLRQYTSAYTLAHRESRPLPGVQYTKMIYQLAIEPTNPNHRLRPSQEDLLAQLLQPHQGWSVAQRFAIYVALRFASHELLTLISHRLSAYANNYNDHNILQSGLSMEDLGILLVQLVAHRELGLAREVNAALEHTENVLDHNFTTYDVRTHIVADAYPRRFAQAVLGWGEHDTANTAAEVRNVIHDVRTVGMDDLSNYYQSLWDTVQSGITGWHNAGLQLPAVHPQQLTSWAFTGTNLHHIRTMLGLSLADVAVDWTVATQSRFEHGQTQLGFIASLKLLNALLLDAKILFGTMDWSPENAFSEHIRTTPVKDPKERVLVALQNELAALPPKPRNLYLIKYGVLARHAVTQLTWLGLSLKDARDAVHVERSAAATVEGVTSTRWIQASDIHLLRNSPAMLNKDQFNTIWRHIFSHTRLNTTSNDDLMSLSAEGALIYFQTADIVRIHQIWQVLIQKHPTISMRETTSITAAQMACRLFIFPEQADTTLASMLRAEQAMRNFAPAALKHTVVIFHANPFTVFLYYLSVFRYWQASGRLHADPEKHTSPRRDS</sequence>
<dbReference type="CDD" id="cd00093">
    <property type="entry name" value="HTH_XRE"/>
    <property type="match status" value="1"/>
</dbReference>
<dbReference type="GO" id="GO:0003677">
    <property type="term" value="F:DNA binding"/>
    <property type="evidence" value="ECO:0007669"/>
    <property type="project" value="InterPro"/>
</dbReference>
<dbReference type="InterPro" id="IPR001387">
    <property type="entry name" value="Cro/C1-type_HTH"/>
</dbReference>
<protein>
    <recommendedName>
        <fullName evidence="1">HTH cro/C1-type domain-containing protein</fullName>
    </recommendedName>
</protein>
<dbReference type="PATRIC" id="fig|1423810.4.peg.1631"/>
<evidence type="ECO:0000313" key="2">
    <source>
        <dbReference type="EMBL" id="KRM87000.1"/>
    </source>
</evidence>
<proteinExistence type="predicted"/>
<evidence type="ECO:0000313" key="3">
    <source>
        <dbReference type="Proteomes" id="UP000051789"/>
    </source>
</evidence>
<dbReference type="Proteomes" id="UP000051789">
    <property type="component" value="Unassembled WGS sequence"/>
</dbReference>
<dbReference type="RefSeq" id="WP_056969530.1">
    <property type="nucleotide sequence ID" value="NZ_AYZK01000004.1"/>
</dbReference>
<evidence type="ECO:0000259" key="1">
    <source>
        <dbReference type="PROSITE" id="PS50943"/>
    </source>
</evidence>
<feature type="domain" description="HTH cro/C1-type" evidence="1">
    <location>
        <begin position="10"/>
        <end position="55"/>
    </location>
</feature>
<dbReference type="AlphaFoldDB" id="A0A0R2C5V9"/>
<gene>
    <name evidence="2" type="ORF">FD19_GL001584</name>
</gene>
<dbReference type="SMART" id="SM00530">
    <property type="entry name" value="HTH_XRE"/>
    <property type="match status" value="2"/>
</dbReference>
<dbReference type="InterPro" id="IPR010982">
    <property type="entry name" value="Lambda_DNA-bd_dom_sf"/>
</dbReference>
<keyword evidence="3" id="KW-1185">Reference proteome</keyword>
<accession>A0A0R2C5V9</accession>
<name>A0A0R2C5V9_9LACO</name>
<reference evidence="2 3" key="1">
    <citation type="journal article" date="2015" name="Genome Announc.">
        <title>Expanding the biotechnology potential of lactobacilli through comparative genomics of 213 strains and associated genera.</title>
        <authorList>
            <person name="Sun Z."/>
            <person name="Harris H.M."/>
            <person name="McCann A."/>
            <person name="Guo C."/>
            <person name="Argimon S."/>
            <person name="Zhang W."/>
            <person name="Yang X."/>
            <person name="Jeffery I.B."/>
            <person name="Cooney J.C."/>
            <person name="Kagawa T.F."/>
            <person name="Liu W."/>
            <person name="Song Y."/>
            <person name="Salvetti E."/>
            <person name="Wrobel A."/>
            <person name="Rasinkangas P."/>
            <person name="Parkhill J."/>
            <person name="Rea M.C."/>
            <person name="O'Sullivan O."/>
            <person name="Ritari J."/>
            <person name="Douillard F.P."/>
            <person name="Paul Ross R."/>
            <person name="Yang R."/>
            <person name="Briner A.E."/>
            <person name="Felis G.E."/>
            <person name="de Vos W.M."/>
            <person name="Barrangou R."/>
            <person name="Klaenhammer T.R."/>
            <person name="Caufield P.W."/>
            <person name="Cui Y."/>
            <person name="Zhang H."/>
            <person name="O'Toole P.W."/>
        </authorList>
    </citation>
    <scope>NUCLEOTIDE SEQUENCE [LARGE SCALE GENOMIC DNA]</scope>
    <source>
        <strain evidence="2 3">DSM 22698</strain>
    </source>
</reference>
<organism evidence="2 3">
    <name type="scientific">Lacticaseibacillus thailandensis DSM 22698 = JCM 13996</name>
    <dbReference type="NCBI Taxonomy" id="1423810"/>
    <lineage>
        <taxon>Bacteria</taxon>
        <taxon>Bacillati</taxon>
        <taxon>Bacillota</taxon>
        <taxon>Bacilli</taxon>
        <taxon>Lactobacillales</taxon>
        <taxon>Lactobacillaceae</taxon>
        <taxon>Lacticaseibacillus</taxon>
    </lineage>
</organism>
<comment type="caution">
    <text evidence="2">The sequence shown here is derived from an EMBL/GenBank/DDBJ whole genome shotgun (WGS) entry which is preliminary data.</text>
</comment>
<dbReference type="PROSITE" id="PS50943">
    <property type="entry name" value="HTH_CROC1"/>
    <property type="match status" value="1"/>
</dbReference>
<dbReference type="SUPFAM" id="SSF47413">
    <property type="entry name" value="lambda repressor-like DNA-binding domains"/>
    <property type="match status" value="1"/>
</dbReference>
<dbReference type="EMBL" id="AYZK01000004">
    <property type="protein sequence ID" value="KRM87000.1"/>
    <property type="molecule type" value="Genomic_DNA"/>
</dbReference>
<dbReference type="Gene3D" id="1.10.260.40">
    <property type="entry name" value="lambda repressor-like DNA-binding domains"/>
    <property type="match status" value="1"/>
</dbReference>